<comment type="similarity">
    <text evidence="2 8 11">Belongs to the pyrroline-5-carboxylate reductase family.</text>
</comment>
<evidence type="ECO:0000313" key="15">
    <source>
        <dbReference type="Proteomes" id="UP000276223"/>
    </source>
</evidence>
<dbReference type="FunFam" id="3.40.50.720:FF:000190">
    <property type="entry name" value="Pyrroline-5-carboxylate reductase"/>
    <property type="match status" value="1"/>
</dbReference>
<dbReference type="NCBIfam" id="TIGR00112">
    <property type="entry name" value="proC"/>
    <property type="match status" value="1"/>
</dbReference>
<dbReference type="Proteomes" id="UP000276223">
    <property type="component" value="Unassembled WGS sequence"/>
</dbReference>
<dbReference type="Pfam" id="PF03807">
    <property type="entry name" value="F420_oxidored"/>
    <property type="match status" value="1"/>
</dbReference>
<evidence type="ECO:0000256" key="8">
    <source>
        <dbReference type="HAMAP-Rule" id="MF_01925"/>
    </source>
</evidence>
<gene>
    <name evidence="8" type="primary">proC</name>
    <name evidence="14" type="ORF">EDC27_1497</name>
</gene>
<proteinExistence type="inferred from homology"/>
<feature type="domain" description="Pyrroline-5-carboxylate reductase catalytic N-terminal" evidence="12">
    <location>
        <begin position="3"/>
        <end position="97"/>
    </location>
</feature>
<evidence type="ECO:0000256" key="4">
    <source>
        <dbReference type="ARBA" id="ARBA00022605"/>
    </source>
</evidence>
<dbReference type="GO" id="GO:0055129">
    <property type="term" value="P:L-proline biosynthetic process"/>
    <property type="evidence" value="ECO:0007669"/>
    <property type="project" value="UniProtKB-UniRule"/>
</dbReference>
<dbReference type="InterPro" id="IPR028939">
    <property type="entry name" value="P5C_Rdtase_cat_N"/>
</dbReference>
<dbReference type="HAMAP" id="MF_01925">
    <property type="entry name" value="P5C_reductase"/>
    <property type="match status" value="1"/>
</dbReference>
<comment type="pathway">
    <text evidence="8 11">Amino-acid biosynthesis; L-proline biosynthesis; L-proline from L-glutamate 5-semialdehyde: step 1/1.</text>
</comment>
<keyword evidence="15" id="KW-1185">Reference proteome</keyword>
<evidence type="ECO:0000256" key="6">
    <source>
        <dbReference type="ARBA" id="ARBA00022857"/>
    </source>
</evidence>
<comment type="subcellular location">
    <subcellularLocation>
        <location evidence="1 8">Cytoplasm</location>
    </subcellularLocation>
</comment>
<evidence type="ECO:0000259" key="12">
    <source>
        <dbReference type="Pfam" id="PF03807"/>
    </source>
</evidence>
<dbReference type="Gene3D" id="3.40.50.720">
    <property type="entry name" value="NAD(P)-binding Rossmann-like Domain"/>
    <property type="match status" value="1"/>
</dbReference>
<name>A0A3N1UY55_9BACT</name>
<dbReference type="Pfam" id="PF14748">
    <property type="entry name" value="P5CR_dimer"/>
    <property type="match status" value="1"/>
</dbReference>
<comment type="catalytic activity">
    <reaction evidence="8">
        <text>L-proline + NAD(+) = (S)-1-pyrroline-5-carboxylate + NADH + 2 H(+)</text>
        <dbReference type="Rhea" id="RHEA:14105"/>
        <dbReference type="ChEBI" id="CHEBI:15378"/>
        <dbReference type="ChEBI" id="CHEBI:17388"/>
        <dbReference type="ChEBI" id="CHEBI:57540"/>
        <dbReference type="ChEBI" id="CHEBI:57945"/>
        <dbReference type="ChEBI" id="CHEBI:60039"/>
        <dbReference type="EC" id="1.5.1.2"/>
    </reaction>
</comment>
<organism evidence="14 15">
    <name type="scientific">Desulfosoma caldarium</name>
    <dbReference type="NCBI Taxonomy" id="610254"/>
    <lineage>
        <taxon>Bacteria</taxon>
        <taxon>Pseudomonadati</taxon>
        <taxon>Thermodesulfobacteriota</taxon>
        <taxon>Syntrophobacteria</taxon>
        <taxon>Syntrophobacterales</taxon>
        <taxon>Syntrophobacteraceae</taxon>
        <taxon>Desulfosoma</taxon>
    </lineage>
</organism>
<dbReference type="GO" id="GO:0005737">
    <property type="term" value="C:cytoplasm"/>
    <property type="evidence" value="ECO:0007669"/>
    <property type="project" value="UniProtKB-SubCell"/>
</dbReference>
<dbReference type="Gene3D" id="1.10.3730.10">
    <property type="entry name" value="ProC C-terminal domain-like"/>
    <property type="match status" value="1"/>
</dbReference>
<keyword evidence="4 8" id="KW-0028">Amino-acid biosynthesis</keyword>
<dbReference type="InterPro" id="IPR036291">
    <property type="entry name" value="NAD(P)-bd_dom_sf"/>
</dbReference>
<evidence type="ECO:0000256" key="2">
    <source>
        <dbReference type="ARBA" id="ARBA00005525"/>
    </source>
</evidence>
<reference evidence="14 15" key="1">
    <citation type="submission" date="2018-11" db="EMBL/GenBank/DDBJ databases">
        <title>Genomic Encyclopedia of Type Strains, Phase IV (KMG-IV): sequencing the most valuable type-strain genomes for metagenomic binning, comparative biology and taxonomic classification.</title>
        <authorList>
            <person name="Goeker M."/>
        </authorList>
    </citation>
    <scope>NUCLEOTIDE SEQUENCE [LARGE SCALE GENOMIC DNA]</scope>
    <source>
        <strain evidence="14 15">DSM 22027</strain>
    </source>
</reference>
<comment type="catalytic activity">
    <reaction evidence="8 11">
        <text>L-proline + NADP(+) = (S)-1-pyrroline-5-carboxylate + NADPH + 2 H(+)</text>
        <dbReference type="Rhea" id="RHEA:14109"/>
        <dbReference type="ChEBI" id="CHEBI:15378"/>
        <dbReference type="ChEBI" id="CHEBI:17388"/>
        <dbReference type="ChEBI" id="CHEBI:57783"/>
        <dbReference type="ChEBI" id="CHEBI:58349"/>
        <dbReference type="ChEBI" id="CHEBI:60039"/>
        <dbReference type="EC" id="1.5.1.2"/>
    </reaction>
</comment>
<dbReference type="PIRSF" id="PIRSF000193">
    <property type="entry name" value="Pyrrol-5-carb_rd"/>
    <property type="match status" value="1"/>
</dbReference>
<feature type="domain" description="Pyrroline-5-carboxylate reductase dimerisation" evidence="13">
    <location>
        <begin position="160"/>
        <end position="263"/>
    </location>
</feature>
<dbReference type="EMBL" id="RJVA01000011">
    <property type="protein sequence ID" value="ROQ93477.1"/>
    <property type="molecule type" value="Genomic_DNA"/>
</dbReference>
<evidence type="ECO:0000256" key="10">
    <source>
        <dbReference type="PIRSR" id="PIRSR000193-1"/>
    </source>
</evidence>
<dbReference type="PANTHER" id="PTHR11645">
    <property type="entry name" value="PYRROLINE-5-CARBOXYLATE REDUCTASE"/>
    <property type="match status" value="1"/>
</dbReference>
<dbReference type="RefSeq" id="WP_245994332.1">
    <property type="nucleotide sequence ID" value="NZ_RJVA01000011.1"/>
</dbReference>
<keyword evidence="7 8" id="KW-0560">Oxidoreductase</keyword>
<comment type="function">
    <text evidence="8">Catalyzes the reduction of 1-pyrroline-5-carboxylate (PCA) to L-proline.</text>
</comment>
<comment type="caution">
    <text evidence="14">The sequence shown here is derived from an EMBL/GenBank/DDBJ whole genome shotgun (WGS) entry which is preliminary data.</text>
</comment>
<dbReference type="PANTHER" id="PTHR11645:SF0">
    <property type="entry name" value="PYRROLINE-5-CARBOXYLATE REDUCTASE 3"/>
    <property type="match status" value="1"/>
</dbReference>
<keyword evidence="3 8" id="KW-0963">Cytoplasm</keyword>
<evidence type="ECO:0000256" key="3">
    <source>
        <dbReference type="ARBA" id="ARBA00022490"/>
    </source>
</evidence>
<dbReference type="GO" id="GO:0004735">
    <property type="term" value="F:pyrroline-5-carboxylate reductase activity"/>
    <property type="evidence" value="ECO:0007669"/>
    <property type="project" value="UniProtKB-UniRule"/>
</dbReference>
<evidence type="ECO:0000313" key="14">
    <source>
        <dbReference type="EMBL" id="ROQ93477.1"/>
    </source>
</evidence>
<dbReference type="InterPro" id="IPR053790">
    <property type="entry name" value="P5CR-like_CS"/>
</dbReference>
<keyword evidence="5 8" id="KW-0641">Proline biosynthesis</keyword>
<dbReference type="InterPro" id="IPR029036">
    <property type="entry name" value="P5CR_dimer"/>
</dbReference>
<dbReference type="AlphaFoldDB" id="A0A3N1UY55"/>
<evidence type="ECO:0000256" key="11">
    <source>
        <dbReference type="RuleBase" id="RU003903"/>
    </source>
</evidence>
<dbReference type="InterPro" id="IPR000304">
    <property type="entry name" value="Pyrroline-COOH_reductase"/>
</dbReference>
<dbReference type="InterPro" id="IPR008927">
    <property type="entry name" value="6-PGluconate_DH-like_C_sf"/>
</dbReference>
<evidence type="ECO:0000256" key="7">
    <source>
        <dbReference type="ARBA" id="ARBA00023002"/>
    </source>
</evidence>
<dbReference type="PROSITE" id="PS00521">
    <property type="entry name" value="P5CR"/>
    <property type="match status" value="1"/>
</dbReference>
<sequence length="277" mass="28553">MNIGFIGGGNMGEALIRGVIQAGVVSSDRIQVYDVAAERMDFLAQTFGILRAASLSQCVRACDTVVLAIKPQNVPEVLEQMGLAATHRPLLISIVAGIPLSRLEAALPSGTPVIRVMPNTPALVLSGASALARGRHAEDVHMASALKIFRAVGIAHEVPEKLLDAVTGLTGSGPAYVLCFLEALIDAGVLMGLPRPIAADLVIQTVLGTALMVQKTGKHPAILKDMVTSPGGTTIHGLEILESRAFRGAVLGAVRAATERSTALGLAQSAPKPGAAA</sequence>
<dbReference type="UniPathway" id="UPA00098">
    <property type="reaction ID" value="UER00361"/>
</dbReference>
<protein>
    <recommendedName>
        <fullName evidence="8 9">Pyrroline-5-carboxylate reductase</fullName>
        <shortName evidence="8">P5C reductase</shortName>
        <shortName evidence="8">P5CR</shortName>
        <ecNumber evidence="8 9">1.5.1.2</ecNumber>
    </recommendedName>
    <alternativeName>
        <fullName evidence="8">PCA reductase</fullName>
    </alternativeName>
</protein>
<dbReference type="SUPFAM" id="SSF48179">
    <property type="entry name" value="6-phosphogluconate dehydrogenase C-terminal domain-like"/>
    <property type="match status" value="1"/>
</dbReference>
<feature type="binding site" evidence="10">
    <location>
        <begin position="6"/>
        <end position="11"/>
    </location>
    <ligand>
        <name>NADP(+)</name>
        <dbReference type="ChEBI" id="CHEBI:58349"/>
    </ligand>
</feature>
<accession>A0A3N1UY55</accession>
<keyword evidence="6 8" id="KW-0521">NADP</keyword>
<dbReference type="EC" id="1.5.1.2" evidence="8 9"/>
<evidence type="ECO:0000256" key="1">
    <source>
        <dbReference type="ARBA" id="ARBA00004496"/>
    </source>
</evidence>
<dbReference type="FunFam" id="1.10.3730.10:FF:000001">
    <property type="entry name" value="Pyrroline-5-carboxylate reductase"/>
    <property type="match status" value="1"/>
</dbReference>
<dbReference type="SUPFAM" id="SSF51735">
    <property type="entry name" value="NAD(P)-binding Rossmann-fold domains"/>
    <property type="match status" value="1"/>
</dbReference>
<feature type="binding site" evidence="10">
    <location>
        <begin position="68"/>
        <end position="71"/>
    </location>
    <ligand>
        <name>NADP(+)</name>
        <dbReference type="ChEBI" id="CHEBI:58349"/>
    </ligand>
</feature>
<evidence type="ECO:0000259" key="13">
    <source>
        <dbReference type="Pfam" id="PF14748"/>
    </source>
</evidence>
<evidence type="ECO:0000256" key="5">
    <source>
        <dbReference type="ARBA" id="ARBA00022650"/>
    </source>
</evidence>
<evidence type="ECO:0000256" key="9">
    <source>
        <dbReference type="NCBIfam" id="TIGR00112"/>
    </source>
</evidence>